<dbReference type="PANTHER" id="PTHR43685:SF2">
    <property type="entry name" value="GLYCOSYLTRANSFERASE 2-LIKE DOMAIN-CONTAINING PROTEIN"/>
    <property type="match status" value="1"/>
</dbReference>
<evidence type="ECO:0000313" key="3">
    <source>
        <dbReference type="Proteomes" id="UP000295132"/>
    </source>
</evidence>
<dbReference type="PANTHER" id="PTHR43685">
    <property type="entry name" value="GLYCOSYLTRANSFERASE"/>
    <property type="match status" value="1"/>
</dbReference>
<dbReference type="InterPro" id="IPR001173">
    <property type="entry name" value="Glyco_trans_2-like"/>
</dbReference>
<keyword evidence="2" id="KW-0808">Transferase</keyword>
<dbReference type="Pfam" id="PF00535">
    <property type="entry name" value="Glycos_transf_2"/>
    <property type="match status" value="1"/>
</dbReference>
<evidence type="ECO:0000259" key="1">
    <source>
        <dbReference type="Pfam" id="PF00535"/>
    </source>
</evidence>
<dbReference type="GO" id="GO:0016740">
    <property type="term" value="F:transferase activity"/>
    <property type="evidence" value="ECO:0007669"/>
    <property type="project" value="UniProtKB-KW"/>
</dbReference>
<reference evidence="2 3" key="1">
    <citation type="submission" date="2019-03" db="EMBL/GenBank/DDBJ databases">
        <title>Bacillus niacini sp. nov. a Nicotinate-Metabolizing Mesophile Isolated from Soil.</title>
        <authorList>
            <person name="Zhang G."/>
        </authorList>
    </citation>
    <scope>NUCLEOTIDE SEQUENCE [LARGE SCALE GENOMIC DNA]</scope>
    <source>
        <strain evidence="2 3">WN066</strain>
    </source>
</reference>
<dbReference type="Gene3D" id="3.90.550.10">
    <property type="entry name" value="Spore Coat Polysaccharide Biosynthesis Protein SpsA, Chain A"/>
    <property type="match status" value="1"/>
</dbReference>
<comment type="caution">
    <text evidence="2">The sequence shown here is derived from an EMBL/GenBank/DDBJ whole genome shotgun (WGS) entry which is preliminary data.</text>
</comment>
<dbReference type="SUPFAM" id="SSF53448">
    <property type="entry name" value="Nucleotide-diphospho-sugar transferases"/>
    <property type="match status" value="1"/>
</dbReference>
<proteinExistence type="predicted"/>
<dbReference type="CDD" id="cd00761">
    <property type="entry name" value="Glyco_tranf_GTA_type"/>
    <property type="match status" value="1"/>
</dbReference>
<accession>A0A4R5VU08</accession>
<name>A0A4R5VU08_9BACI</name>
<gene>
    <name evidence="2" type="ORF">E2K98_08525</name>
</gene>
<organism evidence="2 3">
    <name type="scientific">Bacillus salipaludis</name>
    <dbReference type="NCBI Taxonomy" id="2547811"/>
    <lineage>
        <taxon>Bacteria</taxon>
        <taxon>Bacillati</taxon>
        <taxon>Bacillota</taxon>
        <taxon>Bacilli</taxon>
        <taxon>Bacillales</taxon>
        <taxon>Bacillaceae</taxon>
        <taxon>Bacillus</taxon>
    </lineage>
</organism>
<feature type="domain" description="Glycosyltransferase 2-like" evidence="1">
    <location>
        <begin position="13"/>
        <end position="172"/>
    </location>
</feature>
<dbReference type="Proteomes" id="UP000295132">
    <property type="component" value="Unassembled WGS sequence"/>
</dbReference>
<evidence type="ECO:0000313" key="2">
    <source>
        <dbReference type="EMBL" id="TDK62481.1"/>
    </source>
</evidence>
<dbReference type="AlphaFoldDB" id="A0A4R5VU08"/>
<dbReference type="InterPro" id="IPR029044">
    <property type="entry name" value="Nucleotide-diphossugar_trans"/>
</dbReference>
<dbReference type="InterPro" id="IPR050834">
    <property type="entry name" value="Glycosyltransf_2"/>
</dbReference>
<dbReference type="EMBL" id="SMYO01000004">
    <property type="protein sequence ID" value="TDK62481.1"/>
    <property type="molecule type" value="Genomic_DNA"/>
</dbReference>
<sequence length="275" mass="31780">MTGERVISQPFVSIVIPTYNRLYQLAELVEALSRQTYKNFEVIIVNDCGEKVDVLQEVYPDLNLVIVELGENSKHVLARNQGVLRAKGEFIMLIDDDDLIIPTHLETMVGAIEDYDLVYSDVEIVNFAVEHQVRVAASRFLFAYEMDLKAMRSFSTYVPSGSLYRRELHQTLGLFDPDVHNYWDWDFFLRVAENHRVHRVAKAGVLYDFSDANNNQSKDPASRRAYLDKLSEKHQLGSLPTKNFFQLLEQPEVKQRQAESHILWDGQPFRSRLIG</sequence>
<protein>
    <submittedName>
        <fullName evidence="2">Glycosyltransferase family 2 protein</fullName>
    </submittedName>
</protein>